<dbReference type="KEGG" id="mtua:CSH63_15500"/>
<proteinExistence type="predicted"/>
<sequence length="108" mass="12334">MDRFEGRCWLDWWANTSTLLGSVEVAAVITARDRGWDARGRLLSNTDEDRDGFAFLCDQDPVFTLRFADGSTVAVTVHPTEDHRRFTLTEYTGPARRPVEHHIDLTQP</sequence>
<reference evidence="1 2" key="1">
    <citation type="submission" date="2017-10" db="EMBL/GenBank/DDBJ databases">
        <title>Integration of genomic and chemical information greatly accelerates assignment of the full stereostructure of myelolactone, a potent inhibitor of myeloma from a marine-derived Micromonospora.</title>
        <authorList>
            <person name="Kim M.C."/>
            <person name="Machado H."/>
            <person name="Jensen P.R."/>
            <person name="Fenical W."/>
        </authorList>
    </citation>
    <scope>NUCLEOTIDE SEQUENCE [LARGE SCALE GENOMIC DNA]</scope>
    <source>
        <strain evidence="1 2">CNY-010</strain>
    </source>
</reference>
<dbReference type="EMBL" id="CP024087">
    <property type="protein sequence ID" value="AYF28836.1"/>
    <property type="molecule type" value="Genomic_DNA"/>
</dbReference>
<evidence type="ECO:0000313" key="1">
    <source>
        <dbReference type="EMBL" id="AYF28836.1"/>
    </source>
</evidence>
<dbReference type="Proteomes" id="UP000267804">
    <property type="component" value="Chromosome"/>
</dbReference>
<evidence type="ECO:0000313" key="2">
    <source>
        <dbReference type="Proteomes" id="UP000267804"/>
    </source>
</evidence>
<gene>
    <name evidence="1" type="ORF">CSH63_15500</name>
</gene>
<dbReference type="AlphaFoldDB" id="A0A386WKB2"/>
<dbReference type="RefSeq" id="WP_120570903.1">
    <property type="nucleotide sequence ID" value="NZ_CP024087.1"/>
</dbReference>
<protein>
    <submittedName>
        <fullName evidence="1">Uncharacterized protein</fullName>
    </submittedName>
</protein>
<name>A0A386WKB2_9ACTN</name>
<organism evidence="1 2">
    <name type="scientific">Micromonospora tulbaghiae</name>
    <dbReference type="NCBI Taxonomy" id="479978"/>
    <lineage>
        <taxon>Bacteria</taxon>
        <taxon>Bacillati</taxon>
        <taxon>Actinomycetota</taxon>
        <taxon>Actinomycetes</taxon>
        <taxon>Micromonosporales</taxon>
        <taxon>Micromonosporaceae</taxon>
        <taxon>Micromonospora</taxon>
    </lineage>
</organism>
<accession>A0A386WKB2</accession>